<dbReference type="Gene3D" id="2.60.40.420">
    <property type="entry name" value="Cupredoxins - blue copper proteins"/>
    <property type="match status" value="1"/>
</dbReference>
<evidence type="ECO:0000313" key="4">
    <source>
        <dbReference type="Proteomes" id="UP000070700"/>
    </source>
</evidence>
<dbReference type="InParanoid" id="A0A132B9U7"/>
<proteinExistence type="inferred from homology"/>
<organism evidence="3 4">
    <name type="scientific">Mollisia scopiformis</name>
    <name type="common">Conifer needle endophyte fungus</name>
    <name type="synonym">Phialocephala scopiformis</name>
    <dbReference type="NCBI Taxonomy" id="149040"/>
    <lineage>
        <taxon>Eukaryota</taxon>
        <taxon>Fungi</taxon>
        <taxon>Dikarya</taxon>
        <taxon>Ascomycota</taxon>
        <taxon>Pezizomycotina</taxon>
        <taxon>Leotiomycetes</taxon>
        <taxon>Helotiales</taxon>
        <taxon>Mollisiaceae</taxon>
        <taxon>Mollisia</taxon>
    </lineage>
</organism>
<evidence type="ECO:0000313" key="3">
    <source>
        <dbReference type="EMBL" id="KUJ08769.1"/>
    </source>
</evidence>
<dbReference type="InterPro" id="IPR011707">
    <property type="entry name" value="Cu-oxidase-like_N"/>
</dbReference>
<dbReference type="KEGG" id="psco:LY89DRAFT_599216"/>
<gene>
    <name evidence="3" type="ORF">LY89DRAFT_599216</name>
</gene>
<dbReference type="RefSeq" id="XP_018063124.1">
    <property type="nucleotide sequence ID" value="XM_018210080.1"/>
</dbReference>
<protein>
    <recommendedName>
        <fullName evidence="2">Plastocyanin-like domain-containing protein</fullName>
    </recommendedName>
</protein>
<name>A0A132B9U7_MOLSC</name>
<dbReference type="GO" id="GO:0005507">
    <property type="term" value="F:copper ion binding"/>
    <property type="evidence" value="ECO:0007669"/>
    <property type="project" value="InterPro"/>
</dbReference>
<feature type="non-terminal residue" evidence="3">
    <location>
        <position position="1"/>
    </location>
</feature>
<dbReference type="Proteomes" id="UP000070700">
    <property type="component" value="Unassembled WGS sequence"/>
</dbReference>
<feature type="domain" description="Plastocyanin-like" evidence="2">
    <location>
        <begin position="1"/>
        <end position="41"/>
    </location>
</feature>
<comment type="similarity">
    <text evidence="1">Belongs to the multicopper oxidase family.</text>
</comment>
<sequence>TSMSWHGILQMNSGNMDGTNGVIECLIPLGGQRTYTFLLTQLVSLSLLRAIRQWSSQPHRYCRPSDFKLRSRSRSHAYQ</sequence>
<evidence type="ECO:0000256" key="1">
    <source>
        <dbReference type="ARBA" id="ARBA00010609"/>
    </source>
</evidence>
<dbReference type="GeneID" id="28819806"/>
<dbReference type="AlphaFoldDB" id="A0A132B9U7"/>
<evidence type="ECO:0000259" key="2">
    <source>
        <dbReference type="Pfam" id="PF07732"/>
    </source>
</evidence>
<dbReference type="InterPro" id="IPR008972">
    <property type="entry name" value="Cupredoxin"/>
</dbReference>
<dbReference type="EMBL" id="KQ947434">
    <property type="protein sequence ID" value="KUJ08769.1"/>
    <property type="molecule type" value="Genomic_DNA"/>
</dbReference>
<reference evidence="3 4" key="1">
    <citation type="submission" date="2015-10" db="EMBL/GenBank/DDBJ databases">
        <title>Full genome of DAOMC 229536 Phialocephala scopiformis, a fungal endophyte of spruce producing the potent anti-insectan compound rugulosin.</title>
        <authorList>
            <consortium name="DOE Joint Genome Institute"/>
            <person name="Walker A.K."/>
            <person name="Frasz S.L."/>
            <person name="Seifert K.A."/>
            <person name="Miller J.D."/>
            <person name="Mondo S.J."/>
            <person name="Labutti K."/>
            <person name="Lipzen A."/>
            <person name="Dockter R."/>
            <person name="Kennedy M."/>
            <person name="Grigoriev I.V."/>
            <person name="Spatafora J.W."/>
        </authorList>
    </citation>
    <scope>NUCLEOTIDE SEQUENCE [LARGE SCALE GENOMIC DNA]</scope>
    <source>
        <strain evidence="3 4">CBS 120377</strain>
    </source>
</reference>
<dbReference type="SUPFAM" id="SSF49503">
    <property type="entry name" value="Cupredoxins"/>
    <property type="match status" value="1"/>
</dbReference>
<keyword evidence="4" id="KW-1185">Reference proteome</keyword>
<accession>A0A132B9U7</accession>
<dbReference type="Pfam" id="PF07732">
    <property type="entry name" value="Cu-oxidase_3"/>
    <property type="match status" value="1"/>
</dbReference>